<name>A0A9D9E108_9SPIO</name>
<dbReference type="AlphaFoldDB" id="A0A9D9E108"/>
<protein>
    <recommendedName>
        <fullName evidence="3">DUF2764 family protein</fullName>
    </recommendedName>
</protein>
<reference evidence="1" key="2">
    <citation type="journal article" date="2021" name="PeerJ">
        <title>Extensive microbial diversity within the chicken gut microbiome revealed by metagenomics and culture.</title>
        <authorList>
            <person name="Gilroy R."/>
            <person name="Ravi A."/>
            <person name="Getino M."/>
            <person name="Pursley I."/>
            <person name="Horton D.L."/>
            <person name="Alikhan N.F."/>
            <person name="Baker D."/>
            <person name="Gharbi K."/>
            <person name="Hall N."/>
            <person name="Watson M."/>
            <person name="Adriaenssens E.M."/>
            <person name="Foster-Nyarko E."/>
            <person name="Jarju S."/>
            <person name="Secka A."/>
            <person name="Antonio M."/>
            <person name="Oren A."/>
            <person name="Chaudhuri R.R."/>
            <person name="La Ragione R."/>
            <person name="Hildebrand F."/>
            <person name="Pallen M.J."/>
        </authorList>
    </citation>
    <scope>NUCLEOTIDE SEQUENCE</scope>
    <source>
        <strain evidence="1">7293</strain>
    </source>
</reference>
<dbReference type="Proteomes" id="UP000823615">
    <property type="component" value="Unassembled WGS sequence"/>
</dbReference>
<comment type="caution">
    <text evidence="1">The sequence shown here is derived from an EMBL/GenBank/DDBJ whole genome shotgun (WGS) entry which is preliminary data.</text>
</comment>
<evidence type="ECO:0008006" key="3">
    <source>
        <dbReference type="Google" id="ProtNLM"/>
    </source>
</evidence>
<evidence type="ECO:0000313" key="2">
    <source>
        <dbReference type="Proteomes" id="UP000823615"/>
    </source>
</evidence>
<accession>A0A9D9E108</accession>
<organism evidence="1 2">
    <name type="scientific">Candidatus Ornithospirochaeta stercoripullorum</name>
    <dbReference type="NCBI Taxonomy" id="2840899"/>
    <lineage>
        <taxon>Bacteria</taxon>
        <taxon>Pseudomonadati</taxon>
        <taxon>Spirochaetota</taxon>
        <taxon>Spirochaetia</taxon>
        <taxon>Spirochaetales</taxon>
        <taxon>Spirochaetaceae</taxon>
        <taxon>Spirochaetaceae incertae sedis</taxon>
        <taxon>Candidatus Ornithospirochaeta</taxon>
    </lineage>
</organism>
<proteinExistence type="predicted"/>
<reference evidence="1" key="1">
    <citation type="submission" date="2020-10" db="EMBL/GenBank/DDBJ databases">
        <authorList>
            <person name="Gilroy R."/>
        </authorList>
    </citation>
    <scope>NUCLEOTIDE SEQUENCE</scope>
    <source>
        <strain evidence="1">7293</strain>
    </source>
</reference>
<dbReference type="EMBL" id="JADIMT010000038">
    <property type="protein sequence ID" value="MBO8435895.1"/>
    <property type="molecule type" value="Genomic_DNA"/>
</dbReference>
<gene>
    <name evidence="1" type="ORF">IAA97_02805</name>
</gene>
<evidence type="ECO:0000313" key="1">
    <source>
        <dbReference type="EMBL" id="MBO8435895.1"/>
    </source>
</evidence>
<sequence length="174" mass="20007">MSEYYYFAASLPMLRMDRAVPMSYKAFMSQAAEHLSPRDYKDLQLAVFSPSEEKASLPIVRDWQSFTTRLQRAVNKARAERLGFSGWECGSDKEMDAKAHEIVDMNPLEGERAMLSLCFDFLSSRETGSPFSSSQLMIYALKLQILERSNAFDREKGRAEFDKLYSDIEGKIKR</sequence>